<evidence type="ECO:0000256" key="4">
    <source>
        <dbReference type="ARBA" id="ARBA00022801"/>
    </source>
</evidence>
<dbReference type="InterPro" id="IPR001701">
    <property type="entry name" value="Glyco_hydro_9"/>
</dbReference>
<keyword evidence="7" id="KW-0326">Glycosidase</keyword>
<evidence type="ECO:0000256" key="1">
    <source>
        <dbReference type="ARBA" id="ARBA00000966"/>
    </source>
</evidence>
<proteinExistence type="inferred from homology"/>
<name>A0A9D4XDA2_PEA</name>
<reference evidence="10 11" key="1">
    <citation type="journal article" date="2022" name="Nat. Genet.">
        <title>Improved pea reference genome and pan-genome highlight genomic features and evolutionary characteristics.</title>
        <authorList>
            <person name="Yang T."/>
            <person name="Liu R."/>
            <person name="Luo Y."/>
            <person name="Hu S."/>
            <person name="Wang D."/>
            <person name="Wang C."/>
            <person name="Pandey M.K."/>
            <person name="Ge S."/>
            <person name="Xu Q."/>
            <person name="Li N."/>
            <person name="Li G."/>
            <person name="Huang Y."/>
            <person name="Saxena R.K."/>
            <person name="Ji Y."/>
            <person name="Li M."/>
            <person name="Yan X."/>
            <person name="He Y."/>
            <person name="Liu Y."/>
            <person name="Wang X."/>
            <person name="Xiang C."/>
            <person name="Varshney R.K."/>
            <person name="Ding H."/>
            <person name="Gao S."/>
            <person name="Zong X."/>
        </authorList>
    </citation>
    <scope>NUCLEOTIDE SEQUENCE [LARGE SCALE GENOMIC DNA]</scope>
    <source>
        <strain evidence="10 11">cv. Zhongwan 6</strain>
    </source>
</reference>
<evidence type="ECO:0000259" key="9">
    <source>
        <dbReference type="Pfam" id="PF00759"/>
    </source>
</evidence>
<comment type="caution">
    <text evidence="10">The sequence shown here is derived from an EMBL/GenBank/DDBJ whole genome shotgun (WGS) entry which is preliminary data.</text>
</comment>
<comment type="similarity">
    <text evidence="2">Belongs to the glycosyl hydrolase 9 (cellulase E) family.</text>
</comment>
<dbReference type="AlphaFoldDB" id="A0A9D4XDA2"/>
<keyword evidence="4" id="KW-0378">Hydrolase</keyword>
<gene>
    <name evidence="10" type="ORF">KIW84_042776</name>
</gene>
<evidence type="ECO:0000256" key="6">
    <source>
        <dbReference type="ARBA" id="ARBA00023277"/>
    </source>
</evidence>
<dbReference type="PANTHER" id="PTHR22298">
    <property type="entry name" value="ENDO-1,4-BETA-GLUCANASE"/>
    <property type="match status" value="1"/>
</dbReference>
<sequence>MQKRTSNPNIIYVQVGDAKKDHACWERPEDMDTPRSVFKVDANAPGSEVVAETAAALAAASLVFRRSYQDELLWGAAWLHKATKNPMYLKYIQTNGQILGAAEFDNTFGWDNKHVGARILLSKEFLVQNVKSLHDYKGHSDNFVCSLIPGAGSSSAQYTPGQRKLPEKGTPVLRTAIITAPSLALRREGLTFSRSLLSVRFGFVVKEMDVSSRERDFESKG</sequence>
<dbReference type="Gramene" id="Psat04G0277600-T1">
    <property type="protein sequence ID" value="KAI5418272.1"/>
    <property type="gene ID" value="KIW84_042776"/>
</dbReference>
<dbReference type="Proteomes" id="UP001058974">
    <property type="component" value="Chromosome 4"/>
</dbReference>
<evidence type="ECO:0000313" key="11">
    <source>
        <dbReference type="Proteomes" id="UP001058974"/>
    </source>
</evidence>
<comment type="catalytic activity">
    <reaction evidence="1">
        <text>Endohydrolysis of (1-&gt;4)-beta-D-glucosidic linkages in cellulose, lichenin and cereal beta-D-glucans.</text>
        <dbReference type="EC" id="3.2.1.4"/>
    </reaction>
</comment>
<dbReference type="InterPro" id="IPR008928">
    <property type="entry name" value="6-hairpin_glycosidase_sf"/>
</dbReference>
<keyword evidence="11" id="KW-1185">Reference proteome</keyword>
<evidence type="ECO:0000256" key="3">
    <source>
        <dbReference type="ARBA" id="ARBA00012601"/>
    </source>
</evidence>
<keyword evidence="5" id="KW-0136">Cellulose degradation</keyword>
<evidence type="ECO:0000256" key="7">
    <source>
        <dbReference type="ARBA" id="ARBA00023295"/>
    </source>
</evidence>
<dbReference type="GO" id="GO:0008810">
    <property type="term" value="F:cellulase activity"/>
    <property type="evidence" value="ECO:0007669"/>
    <property type="project" value="UniProtKB-EC"/>
</dbReference>
<dbReference type="EMBL" id="JAMSHJ010000004">
    <property type="protein sequence ID" value="KAI5418272.1"/>
    <property type="molecule type" value="Genomic_DNA"/>
</dbReference>
<dbReference type="GO" id="GO:0030245">
    <property type="term" value="P:cellulose catabolic process"/>
    <property type="evidence" value="ECO:0007669"/>
    <property type="project" value="UniProtKB-KW"/>
</dbReference>
<keyword evidence="8" id="KW-0624">Polysaccharide degradation</keyword>
<dbReference type="Pfam" id="PF00759">
    <property type="entry name" value="Glyco_hydro_9"/>
    <property type="match status" value="2"/>
</dbReference>
<feature type="domain" description="Glycoside hydrolase family 9" evidence="9">
    <location>
        <begin position="67"/>
        <end position="168"/>
    </location>
</feature>
<dbReference type="SUPFAM" id="SSF48208">
    <property type="entry name" value="Six-hairpin glycosidases"/>
    <property type="match status" value="1"/>
</dbReference>
<dbReference type="Gene3D" id="1.50.10.10">
    <property type="match status" value="2"/>
</dbReference>
<organism evidence="10 11">
    <name type="scientific">Pisum sativum</name>
    <name type="common">Garden pea</name>
    <name type="synonym">Lathyrus oleraceus</name>
    <dbReference type="NCBI Taxonomy" id="3888"/>
    <lineage>
        <taxon>Eukaryota</taxon>
        <taxon>Viridiplantae</taxon>
        <taxon>Streptophyta</taxon>
        <taxon>Embryophyta</taxon>
        <taxon>Tracheophyta</taxon>
        <taxon>Spermatophyta</taxon>
        <taxon>Magnoliopsida</taxon>
        <taxon>eudicotyledons</taxon>
        <taxon>Gunneridae</taxon>
        <taxon>Pentapetalae</taxon>
        <taxon>rosids</taxon>
        <taxon>fabids</taxon>
        <taxon>Fabales</taxon>
        <taxon>Fabaceae</taxon>
        <taxon>Papilionoideae</taxon>
        <taxon>50 kb inversion clade</taxon>
        <taxon>NPAAA clade</taxon>
        <taxon>Hologalegina</taxon>
        <taxon>IRL clade</taxon>
        <taxon>Fabeae</taxon>
        <taxon>Lathyrus</taxon>
    </lineage>
</organism>
<evidence type="ECO:0000256" key="2">
    <source>
        <dbReference type="ARBA" id="ARBA00007072"/>
    </source>
</evidence>
<evidence type="ECO:0000313" key="10">
    <source>
        <dbReference type="EMBL" id="KAI5418272.1"/>
    </source>
</evidence>
<evidence type="ECO:0000256" key="5">
    <source>
        <dbReference type="ARBA" id="ARBA00023001"/>
    </source>
</evidence>
<dbReference type="InterPro" id="IPR012341">
    <property type="entry name" value="6hp_glycosidase-like_sf"/>
</dbReference>
<feature type="domain" description="Glycoside hydrolase family 9" evidence="9">
    <location>
        <begin position="5"/>
        <end position="66"/>
    </location>
</feature>
<dbReference type="EC" id="3.2.1.4" evidence="3"/>
<protein>
    <recommendedName>
        <fullName evidence="3">cellulase</fullName>
        <ecNumber evidence="3">3.2.1.4</ecNumber>
    </recommendedName>
</protein>
<accession>A0A9D4XDA2</accession>
<keyword evidence="6" id="KW-0119">Carbohydrate metabolism</keyword>
<evidence type="ECO:0000256" key="8">
    <source>
        <dbReference type="ARBA" id="ARBA00023326"/>
    </source>
</evidence>